<name>A0A0F8WTD7_9ZZZZ</name>
<accession>A0A0F8WTD7</accession>
<dbReference type="EMBL" id="LAZR01063201">
    <property type="protein sequence ID" value="KKK59968.1"/>
    <property type="molecule type" value="Genomic_DNA"/>
</dbReference>
<dbReference type="AlphaFoldDB" id="A0A0F8WTD7"/>
<protein>
    <submittedName>
        <fullName evidence="1">Uncharacterized protein</fullName>
    </submittedName>
</protein>
<organism evidence="1">
    <name type="scientific">marine sediment metagenome</name>
    <dbReference type="NCBI Taxonomy" id="412755"/>
    <lineage>
        <taxon>unclassified sequences</taxon>
        <taxon>metagenomes</taxon>
        <taxon>ecological metagenomes</taxon>
    </lineage>
</organism>
<sequence length="186" mass="21128">MLMLTGATSAKRLMDSLLVRLAVQPVGVPTSTTQGMHALRPDVMTVRHGTGLVRSAVLLTMLLLPTSASATDWTKNFLPPVRNGLGPIRIGCTIRGPSLQFTGRTVVCGHRFTERGLVALICPREHKAWDVHLWADYLVYKTTSSGLRYVISRTTWKRWYSRRWSRKAAYKDCRRFGRAWKNHLRH</sequence>
<gene>
    <name evidence="1" type="ORF">LCGC14_3029050</name>
</gene>
<proteinExistence type="predicted"/>
<comment type="caution">
    <text evidence="1">The sequence shown here is derived from an EMBL/GenBank/DDBJ whole genome shotgun (WGS) entry which is preliminary data.</text>
</comment>
<evidence type="ECO:0000313" key="1">
    <source>
        <dbReference type="EMBL" id="KKK59968.1"/>
    </source>
</evidence>
<feature type="non-terminal residue" evidence="1">
    <location>
        <position position="1"/>
    </location>
</feature>
<reference evidence="1" key="1">
    <citation type="journal article" date="2015" name="Nature">
        <title>Complex archaea that bridge the gap between prokaryotes and eukaryotes.</title>
        <authorList>
            <person name="Spang A."/>
            <person name="Saw J.H."/>
            <person name="Jorgensen S.L."/>
            <person name="Zaremba-Niedzwiedzka K."/>
            <person name="Martijn J."/>
            <person name="Lind A.E."/>
            <person name="van Eijk R."/>
            <person name="Schleper C."/>
            <person name="Guy L."/>
            <person name="Ettema T.J."/>
        </authorList>
    </citation>
    <scope>NUCLEOTIDE SEQUENCE</scope>
</reference>